<dbReference type="PROSITE" id="PS50011">
    <property type="entry name" value="PROTEIN_KINASE_DOM"/>
    <property type="match status" value="1"/>
</dbReference>
<dbReference type="InterPro" id="IPR011009">
    <property type="entry name" value="Kinase-like_dom_sf"/>
</dbReference>
<dbReference type="SMART" id="SM00220">
    <property type="entry name" value="S_TKc"/>
    <property type="match status" value="1"/>
</dbReference>
<keyword evidence="4" id="KW-0137">Centromere</keyword>
<dbReference type="AlphaFoldDB" id="A0A367K067"/>
<comment type="caution">
    <text evidence="6">The sequence shown here is derived from an EMBL/GenBank/DDBJ whole genome shotgun (WGS) entry which is preliminary data.</text>
</comment>
<protein>
    <recommendedName>
        <fullName evidence="5">Protein kinase domain-containing protein</fullName>
    </recommendedName>
</protein>
<dbReference type="GO" id="GO:0007094">
    <property type="term" value="P:mitotic spindle assembly checkpoint signaling"/>
    <property type="evidence" value="ECO:0007669"/>
    <property type="project" value="InterPro"/>
</dbReference>
<dbReference type="OrthoDB" id="248495at2759"/>
<keyword evidence="2" id="KW-0158">Chromosome</keyword>
<evidence type="ECO:0000259" key="5">
    <source>
        <dbReference type="PROSITE" id="PS50011"/>
    </source>
</evidence>
<dbReference type="PANTHER" id="PTHR14030">
    <property type="entry name" value="MITOTIC CHECKPOINT SERINE/THREONINE-PROTEIN KINASE BUB1"/>
    <property type="match status" value="1"/>
</dbReference>
<accession>A0A367K067</accession>
<evidence type="ECO:0000256" key="1">
    <source>
        <dbReference type="ARBA" id="ARBA00004629"/>
    </source>
</evidence>
<dbReference type="SUPFAM" id="SSF56112">
    <property type="entry name" value="Protein kinase-like (PK-like)"/>
    <property type="match status" value="1"/>
</dbReference>
<name>A0A367K067_RHIST</name>
<proteinExistence type="predicted"/>
<gene>
    <name evidence="6" type="ORF">CU098_009140</name>
</gene>
<keyword evidence="3" id="KW-0995">Kinetochore</keyword>
<dbReference type="InterPro" id="IPR008271">
    <property type="entry name" value="Ser/Thr_kinase_AS"/>
</dbReference>
<dbReference type="PANTHER" id="PTHR14030:SF27">
    <property type="match status" value="1"/>
</dbReference>
<dbReference type="GO" id="GO:0000776">
    <property type="term" value="C:kinetochore"/>
    <property type="evidence" value="ECO:0007669"/>
    <property type="project" value="UniProtKB-KW"/>
</dbReference>
<dbReference type="STRING" id="4846.A0A367K067"/>
<organism evidence="6 7">
    <name type="scientific">Rhizopus stolonifer</name>
    <name type="common">Rhizopus nigricans</name>
    <dbReference type="NCBI Taxonomy" id="4846"/>
    <lineage>
        <taxon>Eukaryota</taxon>
        <taxon>Fungi</taxon>
        <taxon>Fungi incertae sedis</taxon>
        <taxon>Mucoromycota</taxon>
        <taxon>Mucoromycotina</taxon>
        <taxon>Mucoromycetes</taxon>
        <taxon>Mucorales</taxon>
        <taxon>Mucorineae</taxon>
        <taxon>Rhizopodaceae</taxon>
        <taxon>Rhizopus</taxon>
    </lineage>
</organism>
<evidence type="ECO:0000256" key="4">
    <source>
        <dbReference type="ARBA" id="ARBA00023328"/>
    </source>
</evidence>
<evidence type="ECO:0000256" key="3">
    <source>
        <dbReference type="ARBA" id="ARBA00022838"/>
    </source>
</evidence>
<dbReference type="Pfam" id="PF00069">
    <property type="entry name" value="Pkinase"/>
    <property type="match status" value="1"/>
</dbReference>
<dbReference type="Proteomes" id="UP000253551">
    <property type="component" value="Unassembled WGS sequence"/>
</dbReference>
<dbReference type="PROSITE" id="PS00108">
    <property type="entry name" value="PROTEIN_KINASE_ST"/>
    <property type="match status" value="1"/>
</dbReference>
<evidence type="ECO:0000313" key="7">
    <source>
        <dbReference type="Proteomes" id="UP000253551"/>
    </source>
</evidence>
<dbReference type="GO" id="GO:0005524">
    <property type="term" value="F:ATP binding"/>
    <property type="evidence" value="ECO:0007669"/>
    <property type="project" value="InterPro"/>
</dbReference>
<dbReference type="InterPro" id="IPR000719">
    <property type="entry name" value="Prot_kinase_dom"/>
</dbReference>
<sequence length="635" mass="74625">MLTQLNWLNAQLEHNARASILREVYYQDEETSLEELRVKYKPTRNTIQKFRKWKWQEPELQKMAPEQVQKTPRKTVDVPPECVLDLQPTRQEVKWPPEFMSEQIFDPQPNQQEVRKPPRLMTGHTFDVKPTQQESKKLPELMSEQIFDVTPIQQEVKKPPRLITRNVLDVKPIKQEVKKRPALMNEKIYDVKPIQKEMKRRPRLIKKQMFNLQPAQQKVKKVSTSMKGRVSKQQQQIGKPCQPSLIQQKSIKQQPTIRVQSTGELTAVIKIEASNTTQATEHIATIQEYVVELPHSPDFVQAQINTSGARNCSTYHIIKDIAANIQKSLSNWFVYDKKKKLWKPSAKKEKRSVIKFLKNEFLVIEKIGEGGMAQVYLVQGVSNLAFYGLKVQQPPNPWEFYIHYQIDQRKKQNKSAFRLLPIINYYYFVDTSFLLMPYIRHGTLLDAYNKYIEAQKVMPEPMVAFFTSQIMQQVSLLHSLDISHNDLKLDNVMLISKNENAVPNVILIDFGHSIDIRALEYNKCKANWPSPCSRSQYPLLNIAYVPAFADYWEIAAMAHRLLYGEPMQTQITHDGKYTIKQNIKRYWHVDLWSKFFYFFLNQPNEQTNMNNLLQEFEKLQVPDKLIYECIQVIYH</sequence>
<dbReference type="Gene3D" id="1.10.510.10">
    <property type="entry name" value="Transferase(Phosphotransferase) domain 1"/>
    <property type="match status" value="1"/>
</dbReference>
<dbReference type="EMBL" id="PJQM01002417">
    <property type="protein sequence ID" value="RCH95539.1"/>
    <property type="molecule type" value="Genomic_DNA"/>
</dbReference>
<reference evidence="6 7" key="1">
    <citation type="journal article" date="2018" name="G3 (Bethesda)">
        <title>Phylogenetic and Phylogenomic Definition of Rhizopus Species.</title>
        <authorList>
            <person name="Gryganskyi A.P."/>
            <person name="Golan J."/>
            <person name="Dolatabadi S."/>
            <person name="Mondo S."/>
            <person name="Robb S."/>
            <person name="Idnurm A."/>
            <person name="Muszewska A."/>
            <person name="Steczkiewicz K."/>
            <person name="Masonjones S."/>
            <person name="Liao H.L."/>
            <person name="Gajdeczka M.T."/>
            <person name="Anike F."/>
            <person name="Vuek A."/>
            <person name="Anishchenko I.M."/>
            <person name="Voigt K."/>
            <person name="de Hoog G.S."/>
            <person name="Smith M.E."/>
            <person name="Heitman J."/>
            <person name="Vilgalys R."/>
            <person name="Stajich J.E."/>
        </authorList>
    </citation>
    <scope>NUCLEOTIDE SEQUENCE [LARGE SCALE GENOMIC DNA]</scope>
    <source>
        <strain evidence="6 7">LSU 92-RS-03</strain>
    </source>
</reference>
<evidence type="ECO:0000313" key="6">
    <source>
        <dbReference type="EMBL" id="RCH95539.1"/>
    </source>
</evidence>
<feature type="domain" description="Protein kinase" evidence="5">
    <location>
        <begin position="361"/>
        <end position="635"/>
    </location>
</feature>
<dbReference type="InterPro" id="IPR015661">
    <property type="entry name" value="Bub1/Mad3"/>
</dbReference>
<evidence type="ECO:0000256" key="2">
    <source>
        <dbReference type="ARBA" id="ARBA00022454"/>
    </source>
</evidence>
<comment type="subcellular location">
    <subcellularLocation>
        <location evidence="1">Chromosome</location>
        <location evidence="1">Centromere</location>
        <location evidence="1">Kinetochore</location>
    </subcellularLocation>
</comment>
<keyword evidence="7" id="KW-1185">Reference proteome</keyword>
<dbReference type="GO" id="GO:0004672">
    <property type="term" value="F:protein kinase activity"/>
    <property type="evidence" value="ECO:0007669"/>
    <property type="project" value="InterPro"/>
</dbReference>